<dbReference type="PANTHER" id="PTHR43861:SF1">
    <property type="entry name" value="TRANS-ACONITATE 2-METHYLTRANSFERASE"/>
    <property type="match status" value="1"/>
</dbReference>
<dbReference type="NCBIfam" id="NF010703">
    <property type="entry name" value="PRK14103.1"/>
    <property type="match status" value="1"/>
</dbReference>
<dbReference type="Gene3D" id="3.40.50.150">
    <property type="entry name" value="Vaccinia Virus protein VP39"/>
    <property type="match status" value="1"/>
</dbReference>
<gene>
    <name evidence="4" type="ORF">JOF53_002909</name>
</gene>
<proteinExistence type="predicted"/>
<organism evidence="4 5">
    <name type="scientific">Crossiella equi</name>
    <dbReference type="NCBI Taxonomy" id="130796"/>
    <lineage>
        <taxon>Bacteria</taxon>
        <taxon>Bacillati</taxon>
        <taxon>Actinomycetota</taxon>
        <taxon>Actinomycetes</taxon>
        <taxon>Pseudonocardiales</taxon>
        <taxon>Pseudonocardiaceae</taxon>
        <taxon>Crossiella</taxon>
    </lineage>
</organism>
<dbReference type="CDD" id="cd02440">
    <property type="entry name" value="AdoMet_MTases"/>
    <property type="match status" value="1"/>
</dbReference>
<name>A0ABS5ABR7_9PSEU</name>
<dbReference type="Pfam" id="PF13649">
    <property type="entry name" value="Methyltransf_25"/>
    <property type="match status" value="1"/>
</dbReference>
<dbReference type="RefSeq" id="WP_086786797.1">
    <property type="nucleotide sequence ID" value="NZ_JAGIOO010000001.1"/>
</dbReference>
<feature type="domain" description="Methyltransferase" evidence="3">
    <location>
        <begin position="33"/>
        <end position="104"/>
    </location>
</feature>
<dbReference type="SUPFAM" id="SSF53335">
    <property type="entry name" value="S-adenosyl-L-methionine-dependent methyltransferases"/>
    <property type="match status" value="1"/>
</dbReference>
<dbReference type="InterPro" id="IPR023149">
    <property type="entry name" value="Trans_acon_MeTrfase_C"/>
</dbReference>
<dbReference type="Proteomes" id="UP001519363">
    <property type="component" value="Unassembled WGS sequence"/>
</dbReference>
<dbReference type="Gene3D" id="1.10.150.290">
    <property type="entry name" value="S-adenosyl-L-methionine-dependent methyltransferases"/>
    <property type="match status" value="1"/>
</dbReference>
<evidence type="ECO:0000256" key="1">
    <source>
        <dbReference type="ARBA" id="ARBA00022603"/>
    </source>
</evidence>
<sequence length="253" mass="27916">MWDPVTYLTFAGHRERPFHDLVSRVGASRPRHVVDLGCGAGNLTPALARRWPDAQVSALDGSAEMVAAAREAGVDARLADVRDWTPGPDTDVVVCNAVLQWVPTHLELLPGWLAAMPGDSWFAFQVPGNFREPSHTLSRALTESERWRARLGGTFRPEDTVPAPEVYAGILAAAGFEADVWETTYLHELHGEDPVLDWISGTALRPVRAALTEPEWRSFRAELAPSLRAAYPPHADGITWFPMRRVFAVGHRA</sequence>
<dbReference type="GO" id="GO:0030798">
    <property type="term" value="F:trans-aconitate 2-methyltransferase activity"/>
    <property type="evidence" value="ECO:0007669"/>
    <property type="project" value="UniProtKB-EC"/>
</dbReference>
<dbReference type="EMBL" id="JAGIOO010000001">
    <property type="protein sequence ID" value="MBP2474037.1"/>
    <property type="molecule type" value="Genomic_DNA"/>
</dbReference>
<dbReference type="PANTHER" id="PTHR43861">
    <property type="entry name" value="TRANS-ACONITATE 2-METHYLTRANSFERASE-RELATED"/>
    <property type="match status" value="1"/>
</dbReference>
<keyword evidence="2 4" id="KW-0808">Transferase</keyword>
<comment type="caution">
    <text evidence="4">The sequence shown here is derived from an EMBL/GenBank/DDBJ whole genome shotgun (WGS) entry which is preliminary data.</text>
</comment>
<accession>A0ABS5ABR7</accession>
<evidence type="ECO:0000259" key="3">
    <source>
        <dbReference type="Pfam" id="PF13649"/>
    </source>
</evidence>
<evidence type="ECO:0000313" key="5">
    <source>
        <dbReference type="Proteomes" id="UP001519363"/>
    </source>
</evidence>
<dbReference type="GO" id="GO:0032259">
    <property type="term" value="P:methylation"/>
    <property type="evidence" value="ECO:0007669"/>
    <property type="project" value="UniProtKB-KW"/>
</dbReference>
<evidence type="ECO:0000256" key="2">
    <source>
        <dbReference type="ARBA" id="ARBA00022679"/>
    </source>
</evidence>
<keyword evidence="5" id="KW-1185">Reference proteome</keyword>
<dbReference type="InterPro" id="IPR041698">
    <property type="entry name" value="Methyltransf_25"/>
</dbReference>
<protein>
    <submittedName>
        <fullName evidence="4">Trans-aconitate 2-methyltransferase</fullName>
        <ecNumber evidence="4">2.1.1.144</ecNumber>
    </submittedName>
</protein>
<reference evidence="4 5" key="1">
    <citation type="submission" date="2021-03" db="EMBL/GenBank/DDBJ databases">
        <title>Sequencing the genomes of 1000 actinobacteria strains.</title>
        <authorList>
            <person name="Klenk H.-P."/>
        </authorList>
    </citation>
    <scope>NUCLEOTIDE SEQUENCE [LARGE SCALE GENOMIC DNA]</scope>
    <source>
        <strain evidence="4 5">DSM 44580</strain>
    </source>
</reference>
<dbReference type="InterPro" id="IPR029063">
    <property type="entry name" value="SAM-dependent_MTases_sf"/>
</dbReference>
<dbReference type="EC" id="2.1.1.144" evidence="4"/>
<evidence type="ECO:0000313" key="4">
    <source>
        <dbReference type="EMBL" id="MBP2474037.1"/>
    </source>
</evidence>
<keyword evidence="1 4" id="KW-0489">Methyltransferase</keyword>